<dbReference type="CDD" id="cd01670">
    <property type="entry name" value="Death"/>
    <property type="match status" value="1"/>
</dbReference>
<keyword evidence="4" id="KW-0378">Hydrolase</keyword>
<keyword evidence="2" id="KW-0645">Protease</keyword>
<sequence length="984" mass="112405">MALQKLDFSCSKFYWSCRFRLEGIVCYDIITRHEAFTDITLPYNLVLAKIAIDGEKPSQKYLDEVEECLENEPENLEIFKFMKSIMVKCWDFDPTKRPEARKIYEEIEIMFQSKADDTLNFNISDLKEDIDSGDTIQESRKVGLDKILAPFHTIPEQPTAEKDYSKDDQLSFSTPSVNLSVVHRGTGAVNIRIENTDRSQKDSRRVTSQLGYHHYQDGPPHNKADKYGSSKVDEFFYVIGAIDPSDWGQFARGQLQLPNSFVQNVRHDYDRDIMEQKYQMLVMWDKQNEYTPGCLKDKVKKFCNQLQDQNTTNLSTKDEGSLLKTAHKLSTTKSTHEKLKVQSCSEPFTEDCEEASKVSKPNVKQFSENITSGLQSNQSMTKEVDLKKMASIEYAIRVFSDDRNLKFGTSDKKNALQAPSKLTMDYSPLQTSLIIGKQGGLVKLGGCVIEIPKVAMKENMFFTFTLIYIDEAYEEIPGKIKLTPTLKCSPSYKFEKPVTITLPTCYLPDKSDVLVTPQTKHEENWSCLEQVRFGDEFSITFKDSSFCKKTVLGDAGDIDKKRLLFKHYKDPDDESGRSIVWKILDGDEFVEESLAQQHFYLDIKRGQNLVIQLHSPNIDFEKGRITVKSEVLFQQRVIKRLFSVVDHDDSMVPLLDDVYRYDVIDESSGEVFHSGGGSFNITLPTPAAVGPPPISDEHAHSDGQVVVHPASHSDYDNHLHNNDIYKIVQRPKAHVLFLYNTIFPTWPTEADLRQIEPKLDLLRQLFEGLGCQVDVRSNISTEEMKETIKQFSASDRHTDFCALFIVSHGGHVESVGDVVYASDTGYLTISEITSFFTPTTHSPKLVDKPRLLFFHCCRGVATDTGVRWISQMARPSLTDVAQELEELHEEYRLLQPGYSVYHKPRSLHIATIQSTEEGYVAEFGRFFNAFINIFSQHSKDFHFMELMTQLTKAMASLSFDESKQLPVVISHLDKLLYFFPGCDY</sequence>
<feature type="domain" description="Caspase family p10" evidence="8">
    <location>
        <begin position="926"/>
        <end position="980"/>
    </location>
</feature>
<dbReference type="InterPro" id="IPR029030">
    <property type="entry name" value="Caspase-like_dom_sf"/>
</dbReference>
<dbReference type="Gene3D" id="1.10.510.10">
    <property type="entry name" value="Transferase(Phosphotransferase) domain 1"/>
    <property type="match status" value="1"/>
</dbReference>
<dbReference type="InterPro" id="IPR011600">
    <property type="entry name" value="Pept_C14_caspase"/>
</dbReference>
<evidence type="ECO:0000256" key="1">
    <source>
        <dbReference type="ARBA" id="ARBA00010134"/>
    </source>
</evidence>
<keyword evidence="3" id="KW-0053">Apoptosis</keyword>
<dbReference type="PROSITE" id="PS50208">
    <property type="entry name" value="CASPASE_P20"/>
    <property type="match status" value="1"/>
</dbReference>
<dbReference type="InterPro" id="IPR002138">
    <property type="entry name" value="Pept_C14_p10"/>
</dbReference>
<proteinExistence type="inferred from homology"/>
<gene>
    <name evidence="10" type="ORF">CVLEPA_LOCUS13133</name>
</gene>
<dbReference type="SUPFAM" id="SSF47986">
    <property type="entry name" value="DEATH domain"/>
    <property type="match status" value="1"/>
</dbReference>
<evidence type="ECO:0000256" key="5">
    <source>
        <dbReference type="ARBA" id="ARBA00022807"/>
    </source>
</evidence>
<dbReference type="PROSITE" id="PS50207">
    <property type="entry name" value="CASPASE_P10"/>
    <property type="match status" value="1"/>
</dbReference>
<feature type="domain" description="Caspase family p20" evidence="9">
    <location>
        <begin position="731"/>
        <end position="861"/>
    </location>
</feature>
<evidence type="ECO:0000259" key="9">
    <source>
        <dbReference type="PROSITE" id="PS50208"/>
    </source>
</evidence>
<evidence type="ECO:0000256" key="6">
    <source>
        <dbReference type="ARBA" id="ARBA00023145"/>
    </source>
</evidence>
<dbReference type="InterPro" id="IPR002398">
    <property type="entry name" value="Pept_C14"/>
</dbReference>
<dbReference type="SUPFAM" id="SSF52129">
    <property type="entry name" value="Caspase-like"/>
    <property type="match status" value="1"/>
</dbReference>
<evidence type="ECO:0000313" key="10">
    <source>
        <dbReference type="EMBL" id="CAK8682474.1"/>
    </source>
</evidence>
<name>A0ABP0FVC1_CLALP</name>
<dbReference type="InterPro" id="IPR015917">
    <property type="entry name" value="Pept_C14A"/>
</dbReference>
<dbReference type="InterPro" id="IPR001309">
    <property type="entry name" value="Pept_C14_p20"/>
</dbReference>
<evidence type="ECO:0000256" key="4">
    <source>
        <dbReference type="ARBA" id="ARBA00022801"/>
    </source>
</evidence>
<comment type="caution">
    <text evidence="10">The sequence shown here is derived from an EMBL/GenBank/DDBJ whole genome shotgun (WGS) entry which is preliminary data.</text>
</comment>
<dbReference type="PANTHER" id="PTHR47901:SF8">
    <property type="entry name" value="CASPASE-3"/>
    <property type="match status" value="1"/>
</dbReference>
<keyword evidence="11" id="KW-1185">Reference proteome</keyword>
<dbReference type="Pfam" id="PF00656">
    <property type="entry name" value="Peptidase_C14"/>
    <property type="match status" value="1"/>
</dbReference>
<dbReference type="PANTHER" id="PTHR47901">
    <property type="entry name" value="CASPASE RECRUITMENT DOMAIN-CONTAINING PROTEIN 18"/>
    <property type="match status" value="1"/>
</dbReference>
<protein>
    <submittedName>
        <fullName evidence="10">Uncharacterized protein</fullName>
    </submittedName>
</protein>
<reference evidence="10 11" key="1">
    <citation type="submission" date="2024-02" db="EMBL/GenBank/DDBJ databases">
        <authorList>
            <person name="Daric V."/>
            <person name="Darras S."/>
        </authorList>
    </citation>
    <scope>NUCLEOTIDE SEQUENCE [LARGE SCALE GENOMIC DNA]</scope>
</reference>
<evidence type="ECO:0000256" key="7">
    <source>
        <dbReference type="RuleBase" id="RU003971"/>
    </source>
</evidence>
<evidence type="ECO:0000259" key="8">
    <source>
        <dbReference type="PROSITE" id="PS50207"/>
    </source>
</evidence>
<dbReference type="Gene3D" id="3.40.50.1460">
    <property type="match status" value="1"/>
</dbReference>
<evidence type="ECO:0000313" key="11">
    <source>
        <dbReference type="Proteomes" id="UP001642483"/>
    </source>
</evidence>
<dbReference type="EMBL" id="CAWYQH010000090">
    <property type="protein sequence ID" value="CAK8682474.1"/>
    <property type="molecule type" value="Genomic_DNA"/>
</dbReference>
<keyword evidence="6" id="KW-0865">Zymogen</keyword>
<dbReference type="InterPro" id="IPR011029">
    <property type="entry name" value="DEATH-like_dom_sf"/>
</dbReference>
<evidence type="ECO:0000256" key="3">
    <source>
        <dbReference type="ARBA" id="ARBA00022703"/>
    </source>
</evidence>
<dbReference type="SMART" id="SM00115">
    <property type="entry name" value="CASc"/>
    <property type="match status" value="1"/>
</dbReference>
<dbReference type="Gene3D" id="2.60.220.30">
    <property type="match status" value="1"/>
</dbReference>
<dbReference type="PRINTS" id="PR00376">
    <property type="entry name" value="IL1BCENZYME"/>
</dbReference>
<evidence type="ECO:0000256" key="2">
    <source>
        <dbReference type="ARBA" id="ARBA00022670"/>
    </source>
</evidence>
<keyword evidence="5" id="KW-0788">Thiol protease</keyword>
<organism evidence="10 11">
    <name type="scientific">Clavelina lepadiformis</name>
    <name type="common">Light-bulb sea squirt</name>
    <name type="synonym">Ascidia lepadiformis</name>
    <dbReference type="NCBI Taxonomy" id="159417"/>
    <lineage>
        <taxon>Eukaryota</taxon>
        <taxon>Metazoa</taxon>
        <taxon>Chordata</taxon>
        <taxon>Tunicata</taxon>
        <taxon>Ascidiacea</taxon>
        <taxon>Aplousobranchia</taxon>
        <taxon>Clavelinidae</taxon>
        <taxon>Clavelina</taxon>
    </lineage>
</organism>
<dbReference type="Gene3D" id="1.10.533.10">
    <property type="entry name" value="Death Domain, Fas"/>
    <property type="match status" value="1"/>
</dbReference>
<dbReference type="Proteomes" id="UP001642483">
    <property type="component" value="Unassembled WGS sequence"/>
</dbReference>
<comment type="similarity">
    <text evidence="1 7">Belongs to the peptidase C14A family.</text>
</comment>
<accession>A0ABP0FVC1</accession>